<evidence type="ECO:0000313" key="2">
    <source>
        <dbReference type="EMBL" id="KAL0340019.1"/>
    </source>
</evidence>
<reference evidence="2" key="1">
    <citation type="submission" date="2020-06" db="EMBL/GenBank/DDBJ databases">
        <authorList>
            <person name="Li T."/>
            <person name="Hu X."/>
            <person name="Zhang T."/>
            <person name="Song X."/>
            <person name="Zhang H."/>
            <person name="Dai N."/>
            <person name="Sheng W."/>
            <person name="Hou X."/>
            <person name="Wei L."/>
        </authorList>
    </citation>
    <scope>NUCLEOTIDE SEQUENCE</scope>
    <source>
        <strain evidence="2">G02</strain>
        <tissue evidence="2">Leaf</tissue>
    </source>
</reference>
<comment type="caution">
    <text evidence="2">The sequence shown here is derived from an EMBL/GenBank/DDBJ whole genome shotgun (WGS) entry which is preliminary data.</text>
</comment>
<dbReference type="EMBL" id="JACGWJ010000020">
    <property type="protein sequence ID" value="KAL0340019.1"/>
    <property type="molecule type" value="Genomic_DNA"/>
</dbReference>
<name>A0AAW2N8D8_SESRA</name>
<accession>A0AAW2N8D8</accession>
<reference evidence="2" key="2">
    <citation type="journal article" date="2024" name="Plant">
        <title>Genomic evolution and insights into agronomic trait innovations of Sesamum species.</title>
        <authorList>
            <person name="Miao H."/>
            <person name="Wang L."/>
            <person name="Qu L."/>
            <person name="Liu H."/>
            <person name="Sun Y."/>
            <person name="Le M."/>
            <person name="Wang Q."/>
            <person name="Wei S."/>
            <person name="Zheng Y."/>
            <person name="Lin W."/>
            <person name="Duan Y."/>
            <person name="Cao H."/>
            <person name="Xiong S."/>
            <person name="Wang X."/>
            <person name="Wei L."/>
            <person name="Li C."/>
            <person name="Ma Q."/>
            <person name="Ju M."/>
            <person name="Zhao R."/>
            <person name="Li G."/>
            <person name="Mu C."/>
            <person name="Tian Q."/>
            <person name="Mei H."/>
            <person name="Zhang T."/>
            <person name="Gao T."/>
            <person name="Zhang H."/>
        </authorList>
    </citation>
    <scope>NUCLEOTIDE SEQUENCE</scope>
    <source>
        <strain evidence="2">G02</strain>
    </source>
</reference>
<feature type="compositionally biased region" description="Low complexity" evidence="1">
    <location>
        <begin position="155"/>
        <end position="168"/>
    </location>
</feature>
<organism evidence="2">
    <name type="scientific">Sesamum radiatum</name>
    <name type="common">Black benniseed</name>
    <dbReference type="NCBI Taxonomy" id="300843"/>
    <lineage>
        <taxon>Eukaryota</taxon>
        <taxon>Viridiplantae</taxon>
        <taxon>Streptophyta</taxon>
        <taxon>Embryophyta</taxon>
        <taxon>Tracheophyta</taxon>
        <taxon>Spermatophyta</taxon>
        <taxon>Magnoliopsida</taxon>
        <taxon>eudicotyledons</taxon>
        <taxon>Gunneridae</taxon>
        <taxon>Pentapetalae</taxon>
        <taxon>asterids</taxon>
        <taxon>lamiids</taxon>
        <taxon>Lamiales</taxon>
        <taxon>Pedaliaceae</taxon>
        <taxon>Sesamum</taxon>
    </lineage>
</organism>
<gene>
    <name evidence="2" type="ORF">Sradi_4518700</name>
</gene>
<feature type="region of interest" description="Disordered" evidence="1">
    <location>
        <begin position="110"/>
        <end position="129"/>
    </location>
</feature>
<evidence type="ECO:0000256" key="1">
    <source>
        <dbReference type="SAM" id="MobiDB-lite"/>
    </source>
</evidence>
<protein>
    <submittedName>
        <fullName evidence="2">Protein TONNEAU 1b</fullName>
    </submittedName>
</protein>
<feature type="region of interest" description="Disordered" evidence="1">
    <location>
        <begin position="134"/>
        <end position="177"/>
    </location>
</feature>
<sequence length="177" mass="19734">MIQQIKKGVLAKIWVGLRASVFEAIEEEDRVVKKEEMMDLGTPITHTLEKKDIFSKTRAELRAGLFEAIEEEDRVVEKEELPPALLGSCSDRAKQLHNSLSYNTKRLTTGHAGSLSNMRRSLSSSSTCRRICTSTTKNLSQARGSNRRGPGDAESLPNMRRSLSSSSMGRTMFTSTR</sequence>
<proteinExistence type="predicted"/>
<dbReference type="AlphaFoldDB" id="A0AAW2N8D8"/>
<feature type="compositionally biased region" description="Low complexity" evidence="1">
    <location>
        <begin position="114"/>
        <end position="129"/>
    </location>
</feature>